<dbReference type="AlphaFoldDB" id="A0A5C5ZCT0"/>
<keyword evidence="2" id="KW-1185">Reference proteome</keyword>
<evidence type="ECO:0000313" key="1">
    <source>
        <dbReference type="EMBL" id="TWT84867.1"/>
    </source>
</evidence>
<protein>
    <submittedName>
        <fullName evidence="1">Uncharacterized protein</fullName>
    </submittedName>
</protein>
<sequence>MLHNSSSLRFVASNGPVRLNFWMAPSVPPAPAVPLRSSVNIWMAPLVLPLLDGPFGLFNIWMAPSVLRSFLDGPFGPDGPAVAPQ</sequence>
<dbReference type="EMBL" id="SJPJ01000001">
    <property type="protein sequence ID" value="TWT84867.1"/>
    <property type="molecule type" value="Genomic_DNA"/>
</dbReference>
<name>A0A5C5ZCT0_9BACT</name>
<proteinExistence type="predicted"/>
<reference evidence="1 2" key="1">
    <citation type="submission" date="2019-02" db="EMBL/GenBank/DDBJ databases">
        <title>Deep-cultivation of Planctomycetes and their phenomic and genomic characterization uncovers novel biology.</title>
        <authorList>
            <person name="Wiegand S."/>
            <person name="Jogler M."/>
            <person name="Boedeker C."/>
            <person name="Pinto D."/>
            <person name="Vollmers J."/>
            <person name="Rivas-Marin E."/>
            <person name="Kohn T."/>
            <person name="Peeters S.H."/>
            <person name="Heuer A."/>
            <person name="Rast P."/>
            <person name="Oberbeckmann S."/>
            <person name="Bunk B."/>
            <person name="Jeske O."/>
            <person name="Meyerdierks A."/>
            <person name="Storesund J.E."/>
            <person name="Kallscheuer N."/>
            <person name="Luecker S."/>
            <person name="Lage O.M."/>
            <person name="Pohl T."/>
            <person name="Merkel B.J."/>
            <person name="Hornburger P."/>
            <person name="Mueller R.-W."/>
            <person name="Bruemmer F."/>
            <person name="Labrenz M."/>
            <person name="Spormann A.M."/>
            <person name="Op Den Camp H."/>
            <person name="Overmann J."/>
            <person name="Amann R."/>
            <person name="Jetten M.S.M."/>
            <person name="Mascher T."/>
            <person name="Medema M.H."/>
            <person name="Devos D.P."/>
            <person name="Kaster A.-K."/>
            <person name="Ovreas L."/>
            <person name="Rohde M."/>
            <person name="Galperin M.Y."/>
            <person name="Jogler C."/>
        </authorList>
    </citation>
    <scope>NUCLEOTIDE SEQUENCE [LARGE SCALE GENOMIC DNA]</scope>
    <source>
        <strain evidence="1 2">CA13</strain>
    </source>
</reference>
<evidence type="ECO:0000313" key="2">
    <source>
        <dbReference type="Proteomes" id="UP000315010"/>
    </source>
</evidence>
<dbReference type="Proteomes" id="UP000315010">
    <property type="component" value="Unassembled WGS sequence"/>
</dbReference>
<accession>A0A5C5ZCT0</accession>
<comment type="caution">
    <text evidence="1">The sequence shown here is derived from an EMBL/GenBank/DDBJ whole genome shotgun (WGS) entry which is preliminary data.</text>
</comment>
<gene>
    <name evidence="1" type="ORF">CA13_63480</name>
</gene>
<organism evidence="1 2">
    <name type="scientific">Novipirellula herctigrandis</name>
    <dbReference type="NCBI Taxonomy" id="2527986"/>
    <lineage>
        <taxon>Bacteria</taxon>
        <taxon>Pseudomonadati</taxon>
        <taxon>Planctomycetota</taxon>
        <taxon>Planctomycetia</taxon>
        <taxon>Pirellulales</taxon>
        <taxon>Pirellulaceae</taxon>
        <taxon>Novipirellula</taxon>
    </lineage>
</organism>